<organism evidence="8 9">
    <name type="scientific">Paracoccus broussonetiae</name>
    <dbReference type="NCBI Taxonomy" id="3075834"/>
    <lineage>
        <taxon>Bacteria</taxon>
        <taxon>Pseudomonadati</taxon>
        <taxon>Pseudomonadota</taxon>
        <taxon>Alphaproteobacteria</taxon>
        <taxon>Rhodobacterales</taxon>
        <taxon>Paracoccaceae</taxon>
        <taxon>Paracoccus</taxon>
    </lineage>
</organism>
<comment type="subcellular location">
    <subcellularLocation>
        <location evidence="1">Membrane</location>
        <topology evidence="1">Multi-pass membrane protein</topology>
    </subcellularLocation>
</comment>
<dbReference type="Pfam" id="PF01545">
    <property type="entry name" value="Cation_efflux"/>
    <property type="match status" value="1"/>
</dbReference>
<dbReference type="PANTHER" id="PTHR43840:SF15">
    <property type="entry name" value="MITOCHONDRIAL METAL TRANSPORTER 1-RELATED"/>
    <property type="match status" value="1"/>
</dbReference>
<comment type="caution">
    <text evidence="8">The sequence shown here is derived from an EMBL/GenBank/DDBJ whole genome shotgun (WGS) entry which is preliminary data.</text>
</comment>
<evidence type="ECO:0000313" key="9">
    <source>
        <dbReference type="Proteomes" id="UP001251085"/>
    </source>
</evidence>
<keyword evidence="3 6" id="KW-0812">Transmembrane</keyword>
<protein>
    <submittedName>
        <fullName evidence="8">Cation transporter</fullName>
    </submittedName>
</protein>
<reference evidence="9" key="1">
    <citation type="submission" date="2023-07" db="EMBL/GenBank/DDBJ databases">
        <title>Characterization of two Paracoccaceae strains isolated from Phycosphere and proposal of Xinfangfangia lacusdiani sp. nov.</title>
        <authorList>
            <person name="Deng Y."/>
            <person name="Zhang Y.Q."/>
        </authorList>
    </citation>
    <scope>NUCLEOTIDE SEQUENCE [LARGE SCALE GENOMIC DNA]</scope>
    <source>
        <strain evidence="9">CPCC 101403</strain>
    </source>
</reference>
<feature type="transmembrane region" description="Helical" evidence="6">
    <location>
        <begin position="115"/>
        <end position="138"/>
    </location>
</feature>
<evidence type="ECO:0000256" key="2">
    <source>
        <dbReference type="ARBA" id="ARBA00022448"/>
    </source>
</evidence>
<keyword evidence="9" id="KW-1185">Reference proteome</keyword>
<proteinExistence type="predicted"/>
<evidence type="ECO:0000256" key="1">
    <source>
        <dbReference type="ARBA" id="ARBA00004141"/>
    </source>
</evidence>
<evidence type="ECO:0000256" key="3">
    <source>
        <dbReference type="ARBA" id="ARBA00022692"/>
    </source>
</evidence>
<dbReference type="InterPro" id="IPR050291">
    <property type="entry name" value="CDF_Transporter"/>
</dbReference>
<accession>A0ABU3EIY4</accession>
<dbReference type="Proteomes" id="UP001251085">
    <property type="component" value="Unassembled WGS sequence"/>
</dbReference>
<sequence>MNREQRILRTSIAMTVVLAIAGIVFGLMAGSASIVFDGIFGLTDAVMTGLALLVARLISLSRSRDNISRKLDERFTMGFWHLEPMVLGLNGMLLIVAVTYALVTSIDSFLSGGRPLAFGYAIAFAVVSLIGDLVMVIYVRRANRKIDSELVALDGRSWIMATCLTAALLVAFLIGALIQGTSIAWMSPYIDPAVLALVCLALIPVPVATVRTALAEILLVTPRDLKTEVDDVAREIVRRQGFLGFRAYVARVGRGKQIELYFIVPPNSPARKLEEWDALRDEIGEELGDEGPDRWLTIVFTTDLEWAE</sequence>
<feature type="transmembrane region" description="Helical" evidence="6">
    <location>
        <begin position="12"/>
        <end position="32"/>
    </location>
</feature>
<keyword evidence="2" id="KW-0813">Transport</keyword>
<dbReference type="SUPFAM" id="SSF161111">
    <property type="entry name" value="Cation efflux protein transmembrane domain-like"/>
    <property type="match status" value="1"/>
</dbReference>
<evidence type="ECO:0000256" key="6">
    <source>
        <dbReference type="SAM" id="Phobius"/>
    </source>
</evidence>
<name>A0ABU3EIY4_9RHOB</name>
<dbReference type="InterPro" id="IPR058533">
    <property type="entry name" value="Cation_efflux_TM"/>
</dbReference>
<evidence type="ECO:0000313" key="8">
    <source>
        <dbReference type="EMBL" id="MDT1064041.1"/>
    </source>
</evidence>
<dbReference type="EMBL" id="JAVRQI010000017">
    <property type="protein sequence ID" value="MDT1064041.1"/>
    <property type="molecule type" value="Genomic_DNA"/>
</dbReference>
<feature type="transmembrane region" description="Helical" evidence="6">
    <location>
        <begin position="38"/>
        <end position="58"/>
    </location>
</feature>
<gene>
    <name evidence="8" type="ORF">RM190_19420</name>
</gene>
<evidence type="ECO:0000259" key="7">
    <source>
        <dbReference type="Pfam" id="PF01545"/>
    </source>
</evidence>
<evidence type="ECO:0000256" key="4">
    <source>
        <dbReference type="ARBA" id="ARBA00022989"/>
    </source>
</evidence>
<feature type="transmembrane region" description="Helical" evidence="6">
    <location>
        <begin position="79"/>
        <end position="103"/>
    </location>
</feature>
<dbReference type="Gene3D" id="1.20.1510.10">
    <property type="entry name" value="Cation efflux protein transmembrane domain"/>
    <property type="match status" value="1"/>
</dbReference>
<feature type="transmembrane region" description="Helical" evidence="6">
    <location>
        <begin position="158"/>
        <end position="178"/>
    </location>
</feature>
<feature type="domain" description="Cation efflux protein transmembrane" evidence="7">
    <location>
        <begin position="10"/>
        <end position="218"/>
    </location>
</feature>
<feature type="transmembrane region" description="Helical" evidence="6">
    <location>
        <begin position="193"/>
        <end position="214"/>
    </location>
</feature>
<dbReference type="RefSeq" id="WP_311761131.1">
    <property type="nucleotide sequence ID" value="NZ_JAVRQI010000017.1"/>
</dbReference>
<evidence type="ECO:0000256" key="5">
    <source>
        <dbReference type="ARBA" id="ARBA00023136"/>
    </source>
</evidence>
<dbReference type="InterPro" id="IPR027469">
    <property type="entry name" value="Cation_efflux_TMD_sf"/>
</dbReference>
<dbReference type="PANTHER" id="PTHR43840">
    <property type="entry name" value="MITOCHONDRIAL METAL TRANSPORTER 1-RELATED"/>
    <property type="match status" value="1"/>
</dbReference>
<keyword evidence="4 6" id="KW-1133">Transmembrane helix</keyword>
<keyword evidence="5 6" id="KW-0472">Membrane</keyword>